<dbReference type="InterPro" id="IPR010897">
    <property type="entry name" value="Spore_II_P"/>
</dbReference>
<organism evidence="3 4">
    <name type="scientific">Salipaludibacillus neizhouensis</name>
    <dbReference type="NCBI Taxonomy" id="885475"/>
    <lineage>
        <taxon>Bacteria</taxon>
        <taxon>Bacillati</taxon>
        <taxon>Bacillota</taxon>
        <taxon>Bacilli</taxon>
        <taxon>Bacillales</taxon>
        <taxon>Bacillaceae</taxon>
    </lineage>
</organism>
<dbReference type="AlphaFoldDB" id="A0A3A9KVM5"/>
<feature type="transmembrane region" description="Helical" evidence="2">
    <location>
        <begin position="26"/>
        <end position="46"/>
    </location>
</feature>
<dbReference type="RefSeq" id="WP_110936704.1">
    <property type="nucleotide sequence ID" value="NZ_KZ614146.1"/>
</dbReference>
<dbReference type="NCBIfam" id="TIGR02867">
    <property type="entry name" value="spore_II_P"/>
    <property type="match status" value="1"/>
</dbReference>
<keyword evidence="2" id="KW-1133">Transmembrane helix</keyword>
<dbReference type="Pfam" id="PF07454">
    <property type="entry name" value="SpoIIP"/>
    <property type="match status" value="1"/>
</dbReference>
<keyword evidence="2" id="KW-0812">Transmembrane</keyword>
<proteinExistence type="predicted"/>
<name>A0A3A9KVM5_9BACI</name>
<reference evidence="3 4" key="1">
    <citation type="submission" date="2017-10" db="EMBL/GenBank/DDBJ databases">
        <title>Bacillus sp. nov., a halophilic bacterium isolated from a Keqin Lake.</title>
        <authorList>
            <person name="Wang H."/>
        </authorList>
    </citation>
    <scope>NUCLEOTIDE SEQUENCE [LARGE SCALE GENOMIC DNA]</scope>
    <source>
        <strain evidence="3 4">KCTC 13187</strain>
    </source>
</reference>
<comment type="caution">
    <text evidence="3">The sequence shown here is derived from an EMBL/GenBank/DDBJ whole genome shotgun (WGS) entry which is preliminary data.</text>
</comment>
<sequence length="392" mass="44215">MLAAKHLNKNNRRLIGSKRTSPHKKLLSFIFGVITIFFLTATLTTLGPGYSLTSASIHEVSHLFSAEDLVSVMGKENRYLQQSLPDGYEEPSVAPVLFEIATNLDPDDPRSLLGRELPGFSLFDGKILTAGEGSDYTNMPIESAPPMEVLLAEREASTERIEELDELKQTFSEENKEELPVTVHIVHTHNRESYLPELQNSKEALHESVNITLVGERLGLELAKYGIGAEVDTTDIGEELNARQWDYSQSYDMSREIVQEASEKNDDLQFYFDLHRDSQPKEVTTVEMNGESYAKTLFVIGENNPNYQENEALANELHKRLQDQHYGLSRGIFAPNTTGGGKNGVYNQDLSNQAMLVEFGGVENSLEEVYRSIELFAKVFSEYYWENQESEE</sequence>
<evidence type="ECO:0000313" key="4">
    <source>
        <dbReference type="Proteomes" id="UP000281498"/>
    </source>
</evidence>
<keyword evidence="4" id="KW-1185">Reference proteome</keyword>
<evidence type="ECO:0000256" key="2">
    <source>
        <dbReference type="SAM" id="Phobius"/>
    </source>
</evidence>
<dbReference type="OrthoDB" id="1633470at2"/>
<gene>
    <name evidence="3" type="ORF">CR203_00980</name>
</gene>
<dbReference type="EMBL" id="PDOE01000001">
    <property type="protein sequence ID" value="RKL68656.1"/>
    <property type="molecule type" value="Genomic_DNA"/>
</dbReference>
<evidence type="ECO:0000313" key="3">
    <source>
        <dbReference type="EMBL" id="RKL68656.1"/>
    </source>
</evidence>
<keyword evidence="2" id="KW-0472">Membrane</keyword>
<keyword evidence="1" id="KW-0175">Coiled coil</keyword>
<protein>
    <submittedName>
        <fullName evidence="3">Stage II sporulation protein P</fullName>
    </submittedName>
</protein>
<feature type="coiled-coil region" evidence="1">
    <location>
        <begin position="147"/>
        <end position="174"/>
    </location>
</feature>
<dbReference type="Proteomes" id="UP000281498">
    <property type="component" value="Unassembled WGS sequence"/>
</dbReference>
<evidence type="ECO:0000256" key="1">
    <source>
        <dbReference type="SAM" id="Coils"/>
    </source>
</evidence>
<accession>A0A3A9KVM5</accession>